<organism evidence="2 3">
    <name type="scientific">Brassicogethes aeneus</name>
    <name type="common">Rape pollen beetle</name>
    <name type="synonym">Meligethes aeneus</name>
    <dbReference type="NCBI Taxonomy" id="1431903"/>
    <lineage>
        <taxon>Eukaryota</taxon>
        <taxon>Metazoa</taxon>
        <taxon>Ecdysozoa</taxon>
        <taxon>Arthropoda</taxon>
        <taxon>Hexapoda</taxon>
        <taxon>Insecta</taxon>
        <taxon>Pterygota</taxon>
        <taxon>Neoptera</taxon>
        <taxon>Endopterygota</taxon>
        <taxon>Coleoptera</taxon>
        <taxon>Polyphaga</taxon>
        <taxon>Cucujiformia</taxon>
        <taxon>Nitidulidae</taxon>
        <taxon>Meligethinae</taxon>
        <taxon>Brassicogethes</taxon>
    </lineage>
</organism>
<feature type="chain" id="PRO_5040441715" evidence="1">
    <location>
        <begin position="20"/>
        <end position="114"/>
    </location>
</feature>
<dbReference type="EMBL" id="OV121133">
    <property type="protein sequence ID" value="CAH0550547.1"/>
    <property type="molecule type" value="Genomic_DNA"/>
</dbReference>
<proteinExistence type="predicted"/>
<keyword evidence="3" id="KW-1185">Reference proteome</keyword>
<evidence type="ECO:0000313" key="3">
    <source>
        <dbReference type="Proteomes" id="UP001154078"/>
    </source>
</evidence>
<gene>
    <name evidence="2" type="ORF">MELIAE_LOCUS3340</name>
</gene>
<name>A0A9P0FED4_BRAAE</name>
<dbReference type="Proteomes" id="UP001154078">
    <property type="component" value="Chromosome 2"/>
</dbReference>
<dbReference type="AlphaFoldDB" id="A0A9P0FED4"/>
<evidence type="ECO:0000256" key="1">
    <source>
        <dbReference type="SAM" id="SignalP"/>
    </source>
</evidence>
<reference evidence="2" key="1">
    <citation type="submission" date="2021-12" db="EMBL/GenBank/DDBJ databases">
        <authorList>
            <person name="King R."/>
        </authorList>
    </citation>
    <scope>NUCLEOTIDE SEQUENCE</scope>
</reference>
<protein>
    <submittedName>
        <fullName evidence="2">Uncharacterized protein</fullName>
    </submittedName>
</protein>
<sequence>MKYFLVIVVLASVLAVTLSATIENCKCWEGFEAEKEGDDVHCRGTKNHRIFPCDTKKPPTCTCVDEATKKDVVLDLGETACTGLAGKYVSLSCKPEAEWDAWLKEYPQYRLQIN</sequence>
<feature type="signal peptide" evidence="1">
    <location>
        <begin position="1"/>
        <end position="19"/>
    </location>
</feature>
<keyword evidence="1" id="KW-0732">Signal</keyword>
<accession>A0A9P0FED4</accession>
<evidence type="ECO:0000313" key="2">
    <source>
        <dbReference type="EMBL" id="CAH0550547.1"/>
    </source>
</evidence>
<dbReference type="OrthoDB" id="6663142at2759"/>